<accession>A0A9R1VTE4</accession>
<dbReference type="EMBL" id="NBSK02000004">
    <property type="protein sequence ID" value="KAJ0211633.1"/>
    <property type="molecule type" value="Genomic_DNA"/>
</dbReference>
<reference evidence="1 2" key="1">
    <citation type="journal article" date="2017" name="Nat. Commun.">
        <title>Genome assembly with in vitro proximity ligation data and whole-genome triplication in lettuce.</title>
        <authorList>
            <person name="Reyes-Chin-Wo S."/>
            <person name="Wang Z."/>
            <person name="Yang X."/>
            <person name="Kozik A."/>
            <person name="Arikit S."/>
            <person name="Song C."/>
            <person name="Xia L."/>
            <person name="Froenicke L."/>
            <person name="Lavelle D.O."/>
            <person name="Truco M.J."/>
            <person name="Xia R."/>
            <person name="Zhu S."/>
            <person name="Xu C."/>
            <person name="Xu H."/>
            <person name="Xu X."/>
            <person name="Cox K."/>
            <person name="Korf I."/>
            <person name="Meyers B.C."/>
            <person name="Michelmore R.W."/>
        </authorList>
    </citation>
    <scope>NUCLEOTIDE SEQUENCE [LARGE SCALE GENOMIC DNA]</scope>
    <source>
        <strain evidence="2">cv. Salinas</strain>
        <tissue evidence="1">Seedlings</tissue>
    </source>
</reference>
<sequence length="126" mass="14449">MEGVKVDLNNLGVSINKVDTNPLKDIFPDLFELERYKMCKTCGISTDDVYYVDTLRSKIDQYGADYDDVVINWIHEVPIKMLVGACWHPLSRNEYLDGVIFLLHILVQFGELIDFAAKGKFSNKDE</sequence>
<comment type="caution">
    <text evidence="1">The sequence shown here is derived from an EMBL/GenBank/DDBJ whole genome shotgun (WGS) entry which is preliminary data.</text>
</comment>
<proteinExistence type="predicted"/>
<keyword evidence="2" id="KW-1185">Reference proteome</keyword>
<dbReference type="AlphaFoldDB" id="A0A9R1VTE4"/>
<gene>
    <name evidence="1" type="ORF">LSAT_V11C400183590</name>
</gene>
<dbReference type="Proteomes" id="UP000235145">
    <property type="component" value="Unassembled WGS sequence"/>
</dbReference>
<evidence type="ECO:0000313" key="1">
    <source>
        <dbReference type="EMBL" id="KAJ0211633.1"/>
    </source>
</evidence>
<evidence type="ECO:0000313" key="2">
    <source>
        <dbReference type="Proteomes" id="UP000235145"/>
    </source>
</evidence>
<name>A0A9R1VTE4_LACSA</name>
<protein>
    <submittedName>
        <fullName evidence="1">Uncharacterized protein</fullName>
    </submittedName>
</protein>
<organism evidence="1 2">
    <name type="scientific">Lactuca sativa</name>
    <name type="common">Garden lettuce</name>
    <dbReference type="NCBI Taxonomy" id="4236"/>
    <lineage>
        <taxon>Eukaryota</taxon>
        <taxon>Viridiplantae</taxon>
        <taxon>Streptophyta</taxon>
        <taxon>Embryophyta</taxon>
        <taxon>Tracheophyta</taxon>
        <taxon>Spermatophyta</taxon>
        <taxon>Magnoliopsida</taxon>
        <taxon>eudicotyledons</taxon>
        <taxon>Gunneridae</taxon>
        <taxon>Pentapetalae</taxon>
        <taxon>asterids</taxon>
        <taxon>campanulids</taxon>
        <taxon>Asterales</taxon>
        <taxon>Asteraceae</taxon>
        <taxon>Cichorioideae</taxon>
        <taxon>Cichorieae</taxon>
        <taxon>Lactucinae</taxon>
        <taxon>Lactuca</taxon>
    </lineage>
</organism>